<dbReference type="Gene3D" id="1.10.287.130">
    <property type="match status" value="1"/>
</dbReference>
<evidence type="ECO:0000256" key="11">
    <source>
        <dbReference type="ARBA" id="ARBA00023012"/>
    </source>
</evidence>
<keyword evidence="6" id="KW-0812">Transmembrane</keyword>
<dbReference type="AlphaFoldDB" id="A0A150WRF6"/>
<gene>
    <name evidence="17" type="ORF">AZI86_08360</name>
</gene>
<evidence type="ECO:0000256" key="5">
    <source>
        <dbReference type="ARBA" id="ARBA00022679"/>
    </source>
</evidence>
<dbReference type="SMART" id="SM00448">
    <property type="entry name" value="REC"/>
    <property type="match status" value="2"/>
</dbReference>
<keyword evidence="7" id="KW-0547">Nucleotide-binding</keyword>
<proteinExistence type="predicted"/>
<evidence type="ECO:0000313" key="17">
    <source>
        <dbReference type="EMBL" id="KYG67020.1"/>
    </source>
</evidence>
<dbReference type="SUPFAM" id="SSF55874">
    <property type="entry name" value="ATPase domain of HSP90 chaperone/DNA topoisomerase II/histidine kinase"/>
    <property type="match status" value="1"/>
</dbReference>
<dbReference type="GO" id="GO:0005524">
    <property type="term" value="F:ATP binding"/>
    <property type="evidence" value="ECO:0007669"/>
    <property type="project" value="UniProtKB-KW"/>
</dbReference>
<dbReference type="CDD" id="cd17546">
    <property type="entry name" value="REC_hyHK_CKI1_RcsC-like"/>
    <property type="match status" value="1"/>
</dbReference>
<dbReference type="PANTHER" id="PTHR45339">
    <property type="entry name" value="HYBRID SIGNAL TRANSDUCTION HISTIDINE KINASE J"/>
    <property type="match status" value="1"/>
</dbReference>
<dbReference type="InterPro" id="IPR011006">
    <property type="entry name" value="CheY-like_superfamily"/>
</dbReference>
<accession>A0A150WRF6</accession>
<dbReference type="CDD" id="cd16922">
    <property type="entry name" value="HATPase_EvgS-ArcB-TorS-like"/>
    <property type="match status" value="1"/>
</dbReference>
<keyword evidence="14" id="KW-0175">Coiled coil</keyword>
<dbReference type="EC" id="2.7.13.3" evidence="3"/>
<keyword evidence="9" id="KW-0067">ATP-binding</keyword>
<evidence type="ECO:0000256" key="6">
    <source>
        <dbReference type="ARBA" id="ARBA00022692"/>
    </source>
</evidence>
<feature type="coiled-coil region" evidence="14">
    <location>
        <begin position="135"/>
        <end position="162"/>
    </location>
</feature>
<dbReference type="SUPFAM" id="SSF47384">
    <property type="entry name" value="Homodimeric domain of signal transducing histidine kinase"/>
    <property type="match status" value="1"/>
</dbReference>
<dbReference type="InterPro" id="IPR001789">
    <property type="entry name" value="Sig_transdc_resp-reg_receiver"/>
</dbReference>
<feature type="modified residue" description="4-aspartylphosphate" evidence="13">
    <location>
        <position position="65"/>
    </location>
</feature>
<dbReference type="InterPro" id="IPR003661">
    <property type="entry name" value="HisK_dim/P_dom"/>
</dbReference>
<dbReference type="Pfam" id="PF00072">
    <property type="entry name" value="Response_reg"/>
    <property type="match status" value="2"/>
</dbReference>
<reference evidence="17 18" key="1">
    <citation type="submission" date="2016-03" db="EMBL/GenBank/DDBJ databases">
        <authorList>
            <person name="Ploux O."/>
        </authorList>
    </citation>
    <scope>NUCLEOTIDE SEQUENCE [LARGE SCALE GENOMIC DNA]</scope>
    <source>
        <strain evidence="17 18">R0</strain>
    </source>
</reference>
<dbReference type="InterPro" id="IPR036097">
    <property type="entry name" value="HisK_dim/P_sf"/>
</dbReference>
<dbReference type="SUPFAM" id="SSF52172">
    <property type="entry name" value="CheY-like"/>
    <property type="match status" value="2"/>
</dbReference>
<evidence type="ECO:0000256" key="2">
    <source>
        <dbReference type="ARBA" id="ARBA00004370"/>
    </source>
</evidence>
<keyword evidence="8" id="KW-0418">Kinase</keyword>
<dbReference type="InterPro" id="IPR036890">
    <property type="entry name" value="HATPase_C_sf"/>
</dbReference>
<dbReference type="PROSITE" id="PS50110">
    <property type="entry name" value="RESPONSE_REGULATORY"/>
    <property type="match status" value="2"/>
</dbReference>
<evidence type="ECO:0000259" key="16">
    <source>
        <dbReference type="PROSITE" id="PS50110"/>
    </source>
</evidence>
<dbReference type="PRINTS" id="PR00344">
    <property type="entry name" value="BCTRLSENSOR"/>
</dbReference>
<comment type="subcellular location">
    <subcellularLocation>
        <location evidence="2">Membrane</location>
    </subcellularLocation>
</comment>
<name>A0A150WRF6_BDEBC</name>
<evidence type="ECO:0000313" key="18">
    <source>
        <dbReference type="Proteomes" id="UP000075320"/>
    </source>
</evidence>
<feature type="domain" description="Response regulatory" evidence="16">
    <location>
        <begin position="422"/>
        <end position="536"/>
    </location>
</feature>
<keyword evidence="4 13" id="KW-0597">Phosphoprotein</keyword>
<dbReference type="Proteomes" id="UP000075320">
    <property type="component" value="Unassembled WGS sequence"/>
</dbReference>
<evidence type="ECO:0000256" key="1">
    <source>
        <dbReference type="ARBA" id="ARBA00000085"/>
    </source>
</evidence>
<evidence type="ECO:0000256" key="14">
    <source>
        <dbReference type="SAM" id="Coils"/>
    </source>
</evidence>
<evidence type="ECO:0000256" key="3">
    <source>
        <dbReference type="ARBA" id="ARBA00012438"/>
    </source>
</evidence>
<dbReference type="PANTHER" id="PTHR45339:SF1">
    <property type="entry name" value="HYBRID SIGNAL TRANSDUCTION HISTIDINE KINASE J"/>
    <property type="match status" value="1"/>
</dbReference>
<dbReference type="Gene3D" id="3.40.50.2300">
    <property type="match status" value="2"/>
</dbReference>
<dbReference type="FunFam" id="3.30.565.10:FF:000010">
    <property type="entry name" value="Sensor histidine kinase RcsC"/>
    <property type="match status" value="1"/>
</dbReference>
<dbReference type="RefSeq" id="WP_061834597.1">
    <property type="nucleotide sequence ID" value="NZ_LUKE01000001.1"/>
</dbReference>
<dbReference type="GO" id="GO:0016020">
    <property type="term" value="C:membrane"/>
    <property type="evidence" value="ECO:0007669"/>
    <property type="project" value="UniProtKB-SubCell"/>
</dbReference>
<comment type="catalytic activity">
    <reaction evidence="1">
        <text>ATP + protein L-histidine = ADP + protein N-phospho-L-histidine.</text>
        <dbReference type="EC" id="2.7.13.3"/>
    </reaction>
</comment>
<evidence type="ECO:0000259" key="15">
    <source>
        <dbReference type="PROSITE" id="PS50109"/>
    </source>
</evidence>
<evidence type="ECO:0000256" key="10">
    <source>
        <dbReference type="ARBA" id="ARBA00022989"/>
    </source>
</evidence>
<keyword evidence="10" id="KW-1133">Transmembrane helix</keyword>
<evidence type="ECO:0000256" key="4">
    <source>
        <dbReference type="ARBA" id="ARBA00022553"/>
    </source>
</evidence>
<dbReference type="SMART" id="SM00387">
    <property type="entry name" value="HATPase_c"/>
    <property type="match status" value="1"/>
</dbReference>
<dbReference type="EMBL" id="LUKE01000001">
    <property type="protein sequence ID" value="KYG67020.1"/>
    <property type="molecule type" value="Genomic_DNA"/>
</dbReference>
<feature type="modified residue" description="4-aspartylphosphate" evidence="13">
    <location>
        <position position="471"/>
    </location>
</feature>
<evidence type="ECO:0000256" key="8">
    <source>
        <dbReference type="ARBA" id="ARBA00022777"/>
    </source>
</evidence>
<dbReference type="InterPro" id="IPR004358">
    <property type="entry name" value="Sig_transdc_His_kin-like_C"/>
</dbReference>
<dbReference type="PROSITE" id="PS50109">
    <property type="entry name" value="HIS_KIN"/>
    <property type="match status" value="1"/>
</dbReference>
<dbReference type="SMART" id="SM00388">
    <property type="entry name" value="HisKA"/>
    <property type="match status" value="1"/>
</dbReference>
<comment type="caution">
    <text evidence="17">The sequence shown here is derived from an EMBL/GenBank/DDBJ whole genome shotgun (WGS) entry which is preliminary data.</text>
</comment>
<dbReference type="Gene3D" id="3.30.565.10">
    <property type="entry name" value="Histidine kinase-like ATPase, C-terminal domain"/>
    <property type="match status" value="1"/>
</dbReference>
<keyword evidence="12" id="KW-0472">Membrane</keyword>
<dbReference type="OrthoDB" id="5287398at2"/>
<keyword evidence="5" id="KW-0808">Transferase</keyword>
<sequence>MMMEIVKESLFLEKTKILIVDDHKENILALSELIANPDLEILTAQRPEDALAHLLDHDFALALLDVQMPEITGFELAQLIRGVHKTRHLPVIFVTAQQQDQSILFQGYESGAVDLLFKPLDPHIVRSKVRTFIELDKQNKLLKAKMDEVEFLRQKAEQANMAKSQFLANMSHEIRTPLASVLGFSDVLTQDDLDEQERRDSVSAIRRNGELLLRLIDDILDLSKIEAHQLHFMRSDFVLGELIADVESTLSLKANDKGIDLIIETSANLDRVYNSDFARVKQILLNVIGNAIKFTDKGSVTVQLFVSAAKGTSDTKVDRLVFEVVDTGIGISQEQGQKLFQPFSQADLSTRKRFGGTGLGLVISRQLARSLNGDLKLISSEFGKGSFFEISMEFEHGRNVESPKAEKKSEAPTKKLNLSGKTILVVDDVSDNRLLIERYMQATQAEIILASNGLDAIEITSKNNPDLILMDIQMPEMDGYETVRRIREQGFTKPIIALTAHAMKEEGEKCLDAGCTAVLTKPARRQDLMARISEVLNVH</sequence>
<keyword evidence="18" id="KW-1185">Reference proteome</keyword>
<evidence type="ECO:0000256" key="9">
    <source>
        <dbReference type="ARBA" id="ARBA00022840"/>
    </source>
</evidence>
<organism evidence="17 18">
    <name type="scientific">Bdellovibrio bacteriovorus</name>
    <dbReference type="NCBI Taxonomy" id="959"/>
    <lineage>
        <taxon>Bacteria</taxon>
        <taxon>Pseudomonadati</taxon>
        <taxon>Bdellovibrionota</taxon>
        <taxon>Bdellovibrionia</taxon>
        <taxon>Bdellovibrionales</taxon>
        <taxon>Pseudobdellovibrionaceae</taxon>
        <taxon>Bdellovibrio</taxon>
    </lineage>
</organism>
<protein>
    <recommendedName>
        <fullName evidence="3">histidine kinase</fullName>
        <ecNumber evidence="3">2.7.13.3</ecNumber>
    </recommendedName>
</protein>
<dbReference type="Pfam" id="PF02518">
    <property type="entry name" value="HATPase_c"/>
    <property type="match status" value="1"/>
</dbReference>
<feature type="domain" description="Histidine kinase" evidence="15">
    <location>
        <begin position="169"/>
        <end position="396"/>
    </location>
</feature>
<dbReference type="FunFam" id="1.10.287.130:FF:000004">
    <property type="entry name" value="Ethylene receptor 1"/>
    <property type="match status" value="1"/>
</dbReference>
<dbReference type="InterPro" id="IPR005467">
    <property type="entry name" value="His_kinase_dom"/>
</dbReference>
<dbReference type="Pfam" id="PF00512">
    <property type="entry name" value="HisKA"/>
    <property type="match status" value="1"/>
</dbReference>
<keyword evidence="11" id="KW-0902">Two-component regulatory system</keyword>
<feature type="domain" description="Response regulatory" evidence="16">
    <location>
        <begin position="16"/>
        <end position="133"/>
    </location>
</feature>
<evidence type="ECO:0000256" key="7">
    <source>
        <dbReference type="ARBA" id="ARBA00022741"/>
    </source>
</evidence>
<dbReference type="InterPro" id="IPR003594">
    <property type="entry name" value="HATPase_dom"/>
</dbReference>
<evidence type="ECO:0000256" key="12">
    <source>
        <dbReference type="ARBA" id="ARBA00023136"/>
    </source>
</evidence>
<dbReference type="GO" id="GO:0000155">
    <property type="term" value="F:phosphorelay sensor kinase activity"/>
    <property type="evidence" value="ECO:0007669"/>
    <property type="project" value="InterPro"/>
</dbReference>
<evidence type="ECO:0000256" key="13">
    <source>
        <dbReference type="PROSITE-ProRule" id="PRU00169"/>
    </source>
</evidence>
<dbReference type="CDD" id="cd00082">
    <property type="entry name" value="HisKA"/>
    <property type="match status" value="1"/>
</dbReference>